<accession>A0A4D7AVP4</accession>
<organism evidence="4 5">
    <name type="scientific">Phreatobacter stygius</name>
    <dbReference type="NCBI Taxonomy" id="1940610"/>
    <lineage>
        <taxon>Bacteria</taxon>
        <taxon>Pseudomonadati</taxon>
        <taxon>Pseudomonadota</taxon>
        <taxon>Alphaproteobacteria</taxon>
        <taxon>Hyphomicrobiales</taxon>
        <taxon>Phreatobacteraceae</taxon>
        <taxon>Phreatobacter</taxon>
    </lineage>
</organism>
<evidence type="ECO:0000259" key="3">
    <source>
        <dbReference type="PROSITE" id="PS51352"/>
    </source>
</evidence>
<dbReference type="Gene3D" id="3.40.30.10">
    <property type="entry name" value="Glutaredoxin"/>
    <property type="match status" value="1"/>
</dbReference>
<evidence type="ECO:0000256" key="2">
    <source>
        <dbReference type="ARBA" id="ARBA00005791"/>
    </source>
</evidence>
<reference evidence="4 5" key="1">
    <citation type="submission" date="2019-04" db="EMBL/GenBank/DDBJ databases">
        <title>Phreatobacter aquaticus sp. nov.</title>
        <authorList>
            <person name="Choi A."/>
        </authorList>
    </citation>
    <scope>NUCLEOTIDE SEQUENCE [LARGE SCALE GENOMIC DNA]</scope>
    <source>
        <strain evidence="4 5">KCTC 52518</strain>
    </source>
</reference>
<gene>
    <name evidence="4" type="ORF">E8M01_13020</name>
</gene>
<dbReference type="InterPro" id="IPR036249">
    <property type="entry name" value="Thioredoxin-like_sf"/>
</dbReference>
<dbReference type="OrthoDB" id="8478320at2"/>
<proteinExistence type="inferred from homology"/>
<dbReference type="PANTHER" id="PTHR13887">
    <property type="entry name" value="GLUTATHIONE S-TRANSFERASE KAPPA"/>
    <property type="match status" value="1"/>
</dbReference>
<evidence type="ECO:0000313" key="4">
    <source>
        <dbReference type="EMBL" id="QCI65059.1"/>
    </source>
</evidence>
<dbReference type="Pfam" id="PF13462">
    <property type="entry name" value="Thioredoxin_4"/>
    <property type="match status" value="1"/>
</dbReference>
<dbReference type="PROSITE" id="PS51318">
    <property type="entry name" value="TAT"/>
    <property type="match status" value="1"/>
</dbReference>
<name>A0A4D7AVP4_9HYPH</name>
<comment type="function">
    <text evidence="1">May be required for disulfide bond formation in some proteins.</text>
</comment>
<keyword evidence="5" id="KW-1185">Reference proteome</keyword>
<dbReference type="InterPro" id="IPR006311">
    <property type="entry name" value="TAT_signal"/>
</dbReference>
<dbReference type="PROSITE" id="PS51352">
    <property type="entry name" value="THIOREDOXIN_2"/>
    <property type="match status" value="1"/>
</dbReference>
<dbReference type="InterPro" id="IPR013766">
    <property type="entry name" value="Thioredoxin_domain"/>
</dbReference>
<comment type="similarity">
    <text evidence="2">Belongs to the thioredoxin family. DsbA subfamily.</text>
</comment>
<dbReference type="PANTHER" id="PTHR13887:SF56">
    <property type="entry name" value="THIOREDOXIN-LIKE REDUCTASE RV2466C"/>
    <property type="match status" value="1"/>
</dbReference>
<dbReference type="AlphaFoldDB" id="A0A4D7AVP4"/>
<dbReference type="EMBL" id="CP039690">
    <property type="protein sequence ID" value="QCI65059.1"/>
    <property type="molecule type" value="Genomic_DNA"/>
</dbReference>
<sequence>MSMSRRELLEGSAGLALTGAAALSLAGPAFAQGPRRSAAETVDVKELMTPGPLGDCVLGNAAAPVTLVEYASLTCGHCATFHTAILPGLKEKYIDTGKVRLVFREFPLNQLDTAVYMLTRCALGADGMSSGDQARYFAMINVFFREQRNWAFTNDPLTAVTGITRQAGFTQAAFEACLNNQAILDALNAVRDRASSVFGVDSTPTFFVNGKRVLGAQPLEEFEKIIVPLLPPA</sequence>
<dbReference type="KEGG" id="pstg:E8M01_13020"/>
<protein>
    <submittedName>
        <fullName evidence="4">DsbA family protein</fullName>
    </submittedName>
</protein>
<evidence type="ECO:0000313" key="5">
    <source>
        <dbReference type="Proteomes" id="UP000298781"/>
    </source>
</evidence>
<dbReference type="RefSeq" id="WP_136960508.1">
    <property type="nucleotide sequence ID" value="NZ_CP039690.1"/>
</dbReference>
<dbReference type="Proteomes" id="UP000298781">
    <property type="component" value="Chromosome"/>
</dbReference>
<dbReference type="InterPro" id="IPR012336">
    <property type="entry name" value="Thioredoxin-like_fold"/>
</dbReference>
<feature type="domain" description="Thioredoxin" evidence="3">
    <location>
        <begin position="16"/>
        <end position="231"/>
    </location>
</feature>
<dbReference type="SUPFAM" id="SSF52833">
    <property type="entry name" value="Thioredoxin-like"/>
    <property type="match status" value="1"/>
</dbReference>
<evidence type="ECO:0000256" key="1">
    <source>
        <dbReference type="ARBA" id="ARBA00003565"/>
    </source>
</evidence>